<protein>
    <submittedName>
        <fullName evidence="1">Uncharacterized protein</fullName>
    </submittedName>
</protein>
<dbReference type="PATRIC" id="fig|1053206.3.peg.5212"/>
<sequence length="150" mass="17143">MSKIIFNEIQMKQLEKNKNVLKVSECSISYCSDFKVRAVKENQQGKGPIQIFLENGFNLAVIGEEGFYTERRGKGSTYCVFRSGIDIPKKVRRTRKAGVTGKRKKTAYYGRSLFLGHKQRMQSATKNIGNKIISDSLFIKQVLNHRHVPI</sequence>
<name>J8DB31_BACCE</name>
<dbReference type="Proteomes" id="UP000006977">
    <property type="component" value="Unassembled WGS sequence"/>
</dbReference>
<evidence type="ECO:0000313" key="1">
    <source>
        <dbReference type="EMBL" id="EJQ73424.1"/>
    </source>
</evidence>
<comment type="caution">
    <text evidence="1">The sequence shown here is derived from an EMBL/GenBank/DDBJ whole genome shotgun (WGS) entry which is preliminary data.</text>
</comment>
<dbReference type="HOGENOM" id="CLU_1811880_0_0_9"/>
<proteinExistence type="predicted"/>
<organism evidence="1 2">
    <name type="scientific">Bacillus cereus HuA4-10</name>
    <dbReference type="NCBI Taxonomy" id="1053206"/>
    <lineage>
        <taxon>Bacteria</taxon>
        <taxon>Bacillati</taxon>
        <taxon>Bacillota</taxon>
        <taxon>Bacilli</taxon>
        <taxon>Bacillales</taxon>
        <taxon>Bacillaceae</taxon>
        <taxon>Bacillus</taxon>
        <taxon>Bacillus cereus group</taxon>
    </lineage>
</organism>
<evidence type="ECO:0000313" key="2">
    <source>
        <dbReference type="Proteomes" id="UP000006977"/>
    </source>
</evidence>
<reference evidence="1 2" key="1">
    <citation type="submission" date="2012-04" db="EMBL/GenBank/DDBJ databases">
        <title>The Genome Sequence of Bacillus cereus HuA4-10.</title>
        <authorList>
            <consortium name="The Broad Institute Genome Sequencing Platform"/>
            <consortium name="The Broad Institute Genome Sequencing Center for Infectious Disease"/>
            <person name="Feldgarden M."/>
            <person name="Van der Auwera G.A."/>
            <person name="Mahillon J."/>
            <person name="Duprez V."/>
            <person name="Timmery S."/>
            <person name="Mattelet C."/>
            <person name="Dierick K."/>
            <person name="Sun M."/>
            <person name="Yu Z."/>
            <person name="Zhu L."/>
            <person name="Hu X."/>
            <person name="Shank E.B."/>
            <person name="Swiecicka I."/>
            <person name="Hansen B.M."/>
            <person name="Andrup L."/>
            <person name="Young S.K."/>
            <person name="Zeng Q."/>
            <person name="Gargeya S."/>
            <person name="Fitzgerald M."/>
            <person name="Haas B."/>
            <person name="Abouelleil A."/>
            <person name="Alvarado L."/>
            <person name="Arachchi H.M."/>
            <person name="Berlin A."/>
            <person name="Chapman S.B."/>
            <person name="Goldberg J."/>
            <person name="Griggs A."/>
            <person name="Gujja S."/>
            <person name="Hansen M."/>
            <person name="Howarth C."/>
            <person name="Imamovic A."/>
            <person name="Larimer J."/>
            <person name="McCowen C."/>
            <person name="Montmayeur A."/>
            <person name="Murphy C."/>
            <person name="Neiman D."/>
            <person name="Pearson M."/>
            <person name="Priest M."/>
            <person name="Roberts A."/>
            <person name="Saif S."/>
            <person name="Shea T."/>
            <person name="Sisk P."/>
            <person name="Sykes S."/>
            <person name="Wortman J."/>
            <person name="Nusbaum C."/>
            <person name="Birren B."/>
        </authorList>
    </citation>
    <scope>NUCLEOTIDE SEQUENCE [LARGE SCALE GENOMIC DNA]</scope>
    <source>
        <strain evidence="1 2">HuA4-10</strain>
    </source>
</reference>
<dbReference type="AlphaFoldDB" id="J8DB31"/>
<gene>
    <name evidence="1" type="ORF">IGC_05095</name>
</gene>
<accession>J8DB31</accession>
<dbReference type="EMBL" id="AHEA01000045">
    <property type="protein sequence ID" value="EJQ73424.1"/>
    <property type="molecule type" value="Genomic_DNA"/>
</dbReference>